<feature type="domain" description="Phosphatidic acid phosphatase type 2/haloperoxidase" evidence="2">
    <location>
        <begin position="50"/>
        <end position="158"/>
    </location>
</feature>
<protein>
    <submittedName>
        <fullName evidence="3">Phosphatase PAP2 family protein</fullName>
    </submittedName>
</protein>
<dbReference type="RefSeq" id="WP_295369923.1">
    <property type="nucleotide sequence ID" value="NZ_DYUC01000076.1"/>
</dbReference>
<dbReference type="SUPFAM" id="SSF48317">
    <property type="entry name" value="Acid phosphatase/Vanadium-dependent haloperoxidase"/>
    <property type="match status" value="1"/>
</dbReference>
<sequence length="162" mass="17719">MTASLYARLSAPFRPYAGAIRVLNRLLTLSVYIAYPALLLFLLLTRDPRLLRAVIAPGVSFAALTLFRKWCNAPRPYEVLDIVPLIPKDTRGNSFPSRHVFSVFVIDMAFWWVCPPLGGVFLAVGVLIALIRVIGGVHFPRDVLSGAVLGAACGAVGFWLIP</sequence>
<dbReference type="Pfam" id="PF01569">
    <property type="entry name" value="PAP2"/>
    <property type="match status" value="1"/>
</dbReference>
<dbReference type="EMBL" id="DYUC01000076">
    <property type="protein sequence ID" value="HJG86871.1"/>
    <property type="molecule type" value="Genomic_DNA"/>
</dbReference>
<gene>
    <name evidence="3" type="ORF">K8V01_07615</name>
</gene>
<accession>A0A921SSQ7</accession>
<proteinExistence type="predicted"/>
<evidence type="ECO:0000313" key="4">
    <source>
        <dbReference type="Proteomes" id="UP000760668"/>
    </source>
</evidence>
<feature type="transmembrane region" description="Helical" evidence="1">
    <location>
        <begin position="109"/>
        <end position="131"/>
    </location>
</feature>
<dbReference type="InterPro" id="IPR036938">
    <property type="entry name" value="PAP2/HPO_sf"/>
</dbReference>
<evidence type="ECO:0000256" key="1">
    <source>
        <dbReference type="SAM" id="Phobius"/>
    </source>
</evidence>
<keyword evidence="1" id="KW-0812">Transmembrane</keyword>
<name>A0A921SSQ7_9FIRM</name>
<organism evidence="3 4">
    <name type="scientific">Pseudoflavonifractor capillosus</name>
    <dbReference type="NCBI Taxonomy" id="106588"/>
    <lineage>
        <taxon>Bacteria</taxon>
        <taxon>Bacillati</taxon>
        <taxon>Bacillota</taxon>
        <taxon>Clostridia</taxon>
        <taxon>Eubacteriales</taxon>
        <taxon>Oscillospiraceae</taxon>
        <taxon>Pseudoflavonifractor</taxon>
    </lineage>
</organism>
<feature type="transmembrane region" description="Helical" evidence="1">
    <location>
        <begin position="143"/>
        <end position="161"/>
    </location>
</feature>
<evidence type="ECO:0000313" key="3">
    <source>
        <dbReference type="EMBL" id="HJG86871.1"/>
    </source>
</evidence>
<dbReference type="SMART" id="SM00014">
    <property type="entry name" value="acidPPc"/>
    <property type="match status" value="1"/>
</dbReference>
<reference evidence="3" key="2">
    <citation type="submission" date="2021-09" db="EMBL/GenBank/DDBJ databases">
        <authorList>
            <person name="Gilroy R."/>
        </authorList>
    </citation>
    <scope>NUCLEOTIDE SEQUENCE</scope>
    <source>
        <strain evidence="3">CHK179-5677</strain>
    </source>
</reference>
<dbReference type="InterPro" id="IPR000326">
    <property type="entry name" value="PAP2/HPO"/>
</dbReference>
<keyword evidence="1" id="KW-0472">Membrane</keyword>
<reference evidence="3" key="1">
    <citation type="journal article" date="2021" name="PeerJ">
        <title>Extensive microbial diversity within the chicken gut microbiome revealed by metagenomics and culture.</title>
        <authorList>
            <person name="Gilroy R."/>
            <person name="Ravi A."/>
            <person name="Getino M."/>
            <person name="Pursley I."/>
            <person name="Horton D.L."/>
            <person name="Alikhan N.F."/>
            <person name="Baker D."/>
            <person name="Gharbi K."/>
            <person name="Hall N."/>
            <person name="Watson M."/>
            <person name="Adriaenssens E.M."/>
            <person name="Foster-Nyarko E."/>
            <person name="Jarju S."/>
            <person name="Secka A."/>
            <person name="Antonio M."/>
            <person name="Oren A."/>
            <person name="Chaudhuri R.R."/>
            <person name="La Ragione R."/>
            <person name="Hildebrand F."/>
            <person name="Pallen M.J."/>
        </authorList>
    </citation>
    <scope>NUCLEOTIDE SEQUENCE</scope>
    <source>
        <strain evidence="3">CHK179-5677</strain>
    </source>
</reference>
<dbReference type="Gene3D" id="1.20.144.10">
    <property type="entry name" value="Phosphatidic acid phosphatase type 2/haloperoxidase"/>
    <property type="match status" value="1"/>
</dbReference>
<dbReference type="AlphaFoldDB" id="A0A921SSQ7"/>
<comment type="caution">
    <text evidence="3">The sequence shown here is derived from an EMBL/GenBank/DDBJ whole genome shotgun (WGS) entry which is preliminary data.</text>
</comment>
<feature type="transmembrane region" description="Helical" evidence="1">
    <location>
        <begin position="22"/>
        <end position="43"/>
    </location>
</feature>
<keyword evidence="1" id="KW-1133">Transmembrane helix</keyword>
<evidence type="ECO:0000259" key="2">
    <source>
        <dbReference type="SMART" id="SM00014"/>
    </source>
</evidence>
<dbReference type="Proteomes" id="UP000760668">
    <property type="component" value="Unassembled WGS sequence"/>
</dbReference>